<name>A0AA40AZK4_9PEZI</name>
<protein>
    <submittedName>
        <fullName evidence="1">Uncharacterized protein</fullName>
    </submittedName>
</protein>
<comment type="caution">
    <text evidence="1">The sequence shown here is derived from an EMBL/GenBank/DDBJ whole genome shotgun (WGS) entry which is preliminary data.</text>
</comment>
<dbReference type="Proteomes" id="UP001172102">
    <property type="component" value="Unassembled WGS sequence"/>
</dbReference>
<dbReference type="EMBL" id="JAUKUA010000002">
    <property type="protein sequence ID" value="KAK0724877.1"/>
    <property type="molecule type" value="Genomic_DNA"/>
</dbReference>
<evidence type="ECO:0000313" key="2">
    <source>
        <dbReference type="Proteomes" id="UP001172102"/>
    </source>
</evidence>
<organism evidence="1 2">
    <name type="scientific">Lasiosphaeris hirsuta</name>
    <dbReference type="NCBI Taxonomy" id="260670"/>
    <lineage>
        <taxon>Eukaryota</taxon>
        <taxon>Fungi</taxon>
        <taxon>Dikarya</taxon>
        <taxon>Ascomycota</taxon>
        <taxon>Pezizomycotina</taxon>
        <taxon>Sordariomycetes</taxon>
        <taxon>Sordariomycetidae</taxon>
        <taxon>Sordariales</taxon>
        <taxon>Lasiosphaeriaceae</taxon>
        <taxon>Lasiosphaeris</taxon>
    </lineage>
</organism>
<proteinExistence type="predicted"/>
<gene>
    <name evidence="1" type="ORF">B0H67DRAFT_117931</name>
</gene>
<keyword evidence="2" id="KW-1185">Reference proteome</keyword>
<evidence type="ECO:0000313" key="1">
    <source>
        <dbReference type="EMBL" id="KAK0724877.1"/>
    </source>
</evidence>
<accession>A0AA40AZK4</accession>
<dbReference type="AlphaFoldDB" id="A0AA40AZK4"/>
<reference evidence="1" key="1">
    <citation type="submission" date="2023-06" db="EMBL/GenBank/DDBJ databases">
        <title>Genome-scale phylogeny and comparative genomics of the fungal order Sordariales.</title>
        <authorList>
            <consortium name="Lawrence Berkeley National Laboratory"/>
            <person name="Hensen N."/>
            <person name="Bonometti L."/>
            <person name="Westerberg I."/>
            <person name="Brannstrom I.O."/>
            <person name="Guillou S."/>
            <person name="Cros-Aarteil S."/>
            <person name="Calhoun S."/>
            <person name="Haridas S."/>
            <person name="Kuo A."/>
            <person name="Mondo S."/>
            <person name="Pangilinan J."/>
            <person name="Riley R."/>
            <person name="Labutti K."/>
            <person name="Andreopoulos B."/>
            <person name="Lipzen A."/>
            <person name="Chen C."/>
            <person name="Yanf M."/>
            <person name="Daum C."/>
            <person name="Ng V."/>
            <person name="Clum A."/>
            <person name="Steindorff A."/>
            <person name="Ohm R."/>
            <person name="Martin F."/>
            <person name="Silar P."/>
            <person name="Natvig D."/>
            <person name="Lalanne C."/>
            <person name="Gautier V."/>
            <person name="Ament-Velasquez S.L."/>
            <person name="Kruys A."/>
            <person name="Hutchinson M.I."/>
            <person name="Powell A.J."/>
            <person name="Barry K."/>
            <person name="Miller A.N."/>
            <person name="Grigoriev I.V."/>
            <person name="Debuchy R."/>
            <person name="Gladieux P."/>
            <person name="Thoren M.H."/>
            <person name="Johannesson H."/>
        </authorList>
    </citation>
    <scope>NUCLEOTIDE SEQUENCE</scope>
    <source>
        <strain evidence="1">SMH4607-1</strain>
    </source>
</reference>
<sequence length="147" mass="16785">MFRRLQSDYCQLRNSRSPLLAPKAMHYVKVQLLHLQKSGECVGNYEVNSTPSRKEVLNQEYAFSPCPPLMGNLPMPPDIFMHAFLDPADHLGPMAVEMLPKKLWRALAWDGRVHDHFNIPHGWGFYIVEGINWPFLCGGVPGLRCLL</sequence>